<evidence type="ECO:0000256" key="5">
    <source>
        <dbReference type="PIRSR" id="PIRSR600888-1"/>
    </source>
</evidence>
<evidence type="ECO:0000256" key="7">
    <source>
        <dbReference type="RuleBase" id="RU364069"/>
    </source>
</evidence>
<reference evidence="8 9" key="1">
    <citation type="submission" date="2020-08" db="EMBL/GenBank/DDBJ databases">
        <title>Genomic Encyclopedia of Type Strains, Phase IV (KMG-IV): sequencing the most valuable type-strain genomes for metagenomic binning, comparative biology and taxonomic classification.</title>
        <authorList>
            <person name="Goeker M."/>
        </authorList>
    </citation>
    <scope>NUCLEOTIDE SEQUENCE [LARGE SCALE GENOMIC DNA]</scope>
    <source>
        <strain evidence="8 9">YC6723</strain>
    </source>
</reference>
<proteinExistence type="inferred from homology"/>
<dbReference type="GO" id="GO:0019305">
    <property type="term" value="P:dTDP-rhamnose biosynthetic process"/>
    <property type="evidence" value="ECO:0007669"/>
    <property type="project" value="UniProtKB-UniRule"/>
</dbReference>
<dbReference type="PANTHER" id="PTHR21047">
    <property type="entry name" value="DTDP-6-DEOXY-D-GLUCOSE-3,5 EPIMERASE"/>
    <property type="match status" value="1"/>
</dbReference>
<evidence type="ECO:0000256" key="3">
    <source>
        <dbReference type="ARBA" id="ARBA00012098"/>
    </source>
</evidence>
<comment type="catalytic activity">
    <reaction evidence="1 7">
        <text>dTDP-4-dehydro-6-deoxy-alpha-D-glucose = dTDP-4-dehydro-beta-L-rhamnose</text>
        <dbReference type="Rhea" id="RHEA:16969"/>
        <dbReference type="ChEBI" id="CHEBI:57649"/>
        <dbReference type="ChEBI" id="CHEBI:62830"/>
        <dbReference type="EC" id="5.1.3.13"/>
    </reaction>
</comment>
<dbReference type="UniPathway" id="UPA00124"/>
<evidence type="ECO:0000256" key="1">
    <source>
        <dbReference type="ARBA" id="ARBA00001298"/>
    </source>
</evidence>
<dbReference type="AlphaFoldDB" id="A0A840FCK5"/>
<feature type="active site" description="Proton donor" evidence="5">
    <location>
        <position position="127"/>
    </location>
</feature>
<protein>
    <recommendedName>
        <fullName evidence="4 7">dTDP-4-dehydrorhamnose 3,5-epimerase</fullName>
        <ecNumber evidence="3 7">5.1.3.13</ecNumber>
    </recommendedName>
    <alternativeName>
        <fullName evidence="7">Thymidine diphospho-4-keto-rhamnose 3,5-epimerase</fullName>
    </alternativeName>
</protein>
<evidence type="ECO:0000256" key="6">
    <source>
        <dbReference type="PIRSR" id="PIRSR600888-3"/>
    </source>
</evidence>
<organism evidence="8 9">
    <name type="scientific">Sphingomonas jinjuensis</name>
    <dbReference type="NCBI Taxonomy" id="535907"/>
    <lineage>
        <taxon>Bacteria</taxon>
        <taxon>Pseudomonadati</taxon>
        <taxon>Pseudomonadota</taxon>
        <taxon>Alphaproteobacteria</taxon>
        <taxon>Sphingomonadales</taxon>
        <taxon>Sphingomonadaceae</taxon>
        <taxon>Sphingomonas</taxon>
    </lineage>
</organism>
<keyword evidence="7 8" id="KW-0413">Isomerase</keyword>
<dbReference type="Proteomes" id="UP000529795">
    <property type="component" value="Unassembled WGS sequence"/>
</dbReference>
<keyword evidence="9" id="KW-1185">Reference proteome</keyword>
<dbReference type="NCBIfam" id="TIGR01221">
    <property type="entry name" value="rmlC"/>
    <property type="match status" value="1"/>
</dbReference>
<dbReference type="SUPFAM" id="SSF51182">
    <property type="entry name" value="RmlC-like cupins"/>
    <property type="match status" value="1"/>
</dbReference>
<evidence type="ECO:0000256" key="4">
    <source>
        <dbReference type="ARBA" id="ARBA00019595"/>
    </source>
</evidence>
<dbReference type="GO" id="GO:0008830">
    <property type="term" value="F:dTDP-4-dehydrorhamnose 3,5-epimerase activity"/>
    <property type="evidence" value="ECO:0007669"/>
    <property type="project" value="UniProtKB-UniRule"/>
</dbReference>
<dbReference type="InterPro" id="IPR000888">
    <property type="entry name" value="RmlC-like"/>
</dbReference>
<evidence type="ECO:0000313" key="9">
    <source>
        <dbReference type="Proteomes" id="UP000529795"/>
    </source>
</evidence>
<dbReference type="Gene3D" id="2.60.120.10">
    <property type="entry name" value="Jelly Rolls"/>
    <property type="match status" value="1"/>
</dbReference>
<dbReference type="CDD" id="cd00438">
    <property type="entry name" value="cupin_RmlC"/>
    <property type="match status" value="1"/>
</dbReference>
<accession>A0A840FCK5</accession>
<comment type="function">
    <text evidence="2 7">Catalyzes the epimerization of the C3' and C5'positions of dTDP-6-deoxy-D-xylo-4-hexulose, forming dTDP-6-deoxy-L-lyxo-4-hexulose.</text>
</comment>
<comment type="subunit">
    <text evidence="7">Homodimer.</text>
</comment>
<dbReference type="PANTHER" id="PTHR21047:SF2">
    <property type="entry name" value="THYMIDINE DIPHOSPHO-4-KETO-RHAMNOSE 3,5-EPIMERASE"/>
    <property type="match status" value="1"/>
</dbReference>
<dbReference type="EMBL" id="JACIEV010000006">
    <property type="protein sequence ID" value="MBB4154461.1"/>
    <property type="molecule type" value="Genomic_DNA"/>
</dbReference>
<comment type="similarity">
    <text evidence="7">Belongs to the dTDP-4-dehydrorhamnose 3,5-epimerase family.</text>
</comment>
<comment type="pathway">
    <text evidence="7">Carbohydrate biosynthesis; dTDP-L-rhamnose biosynthesis.</text>
</comment>
<feature type="active site" description="Proton acceptor" evidence="5">
    <location>
        <position position="57"/>
    </location>
</feature>
<dbReference type="Pfam" id="PF00908">
    <property type="entry name" value="dTDP_sugar_isom"/>
    <property type="match status" value="1"/>
</dbReference>
<feature type="site" description="Participates in a stacking interaction with the thymidine ring of dTDP-4-oxo-6-deoxyglucose" evidence="6">
    <location>
        <position position="133"/>
    </location>
</feature>
<dbReference type="InterPro" id="IPR014710">
    <property type="entry name" value="RmlC-like_jellyroll"/>
</dbReference>
<name>A0A840FCK5_9SPHN</name>
<dbReference type="GO" id="GO:0005829">
    <property type="term" value="C:cytosol"/>
    <property type="evidence" value="ECO:0007669"/>
    <property type="project" value="TreeGrafter"/>
</dbReference>
<dbReference type="RefSeq" id="WP_183984998.1">
    <property type="nucleotide sequence ID" value="NZ_JACIEV010000006.1"/>
</dbReference>
<evidence type="ECO:0000256" key="2">
    <source>
        <dbReference type="ARBA" id="ARBA00001997"/>
    </source>
</evidence>
<dbReference type="InterPro" id="IPR011051">
    <property type="entry name" value="RmlC_Cupin_sf"/>
</dbReference>
<sequence length="188" mass="20854">MNDNPVKLIEPRRFGDARGWFTEVYSEAAFAKHGIDCRFVQDNHSLSVPQFTLRGLHFQVPPHGQDKLVRCIRGRIYDVAVDVRAGSPTYGHWVGAELTAENGHQLFVPVGFAHAFLTLEPDCEVTYKVSDVYAPQCDGGIRWDSVGIDWPMPAGTTPELSAKDAVLPSLNEFDSPFPYDGRPLTPLA</sequence>
<comment type="caution">
    <text evidence="8">The sequence shown here is derived from an EMBL/GenBank/DDBJ whole genome shotgun (WGS) entry which is preliminary data.</text>
</comment>
<dbReference type="GO" id="GO:0000271">
    <property type="term" value="P:polysaccharide biosynthetic process"/>
    <property type="evidence" value="ECO:0007669"/>
    <property type="project" value="TreeGrafter"/>
</dbReference>
<gene>
    <name evidence="8" type="ORF">GGQ80_002374</name>
</gene>
<evidence type="ECO:0000313" key="8">
    <source>
        <dbReference type="EMBL" id="MBB4154461.1"/>
    </source>
</evidence>
<dbReference type="EC" id="5.1.3.13" evidence="3 7"/>